<dbReference type="AlphaFoldDB" id="A0A919KH09"/>
<accession>A0A919KH09</accession>
<keyword evidence="1" id="KW-0732">Signal</keyword>
<gene>
    <name evidence="2" type="ORF">GCM10009090_04710</name>
</gene>
<feature type="chain" id="PRO_5037482999" evidence="1">
    <location>
        <begin position="27"/>
        <end position="193"/>
    </location>
</feature>
<protein>
    <submittedName>
        <fullName evidence="2">Uncharacterized protein</fullName>
    </submittedName>
</protein>
<feature type="signal peptide" evidence="1">
    <location>
        <begin position="1"/>
        <end position="26"/>
    </location>
</feature>
<comment type="caution">
    <text evidence="2">The sequence shown here is derived from an EMBL/GenBank/DDBJ whole genome shotgun (WGS) entry which is preliminary data.</text>
</comment>
<evidence type="ECO:0000313" key="2">
    <source>
        <dbReference type="EMBL" id="GHH47767.1"/>
    </source>
</evidence>
<dbReference type="InterPro" id="IPR046732">
    <property type="entry name" value="DUF6624"/>
</dbReference>
<keyword evidence="3" id="KW-1185">Reference proteome</keyword>
<dbReference type="RefSeq" id="WP_434028475.1">
    <property type="nucleotide sequence ID" value="NZ_BNBA01000002.1"/>
</dbReference>
<dbReference type="Proteomes" id="UP000623958">
    <property type="component" value="Unassembled WGS sequence"/>
</dbReference>
<evidence type="ECO:0000313" key="3">
    <source>
        <dbReference type="Proteomes" id="UP000623958"/>
    </source>
</evidence>
<sequence>MKHRTVFLRPAAMALLLSCAFPAAHAGERADASYAAALLELGRTDQDAREAWRARHTPAELQRDPALARQAAQELAQVQRRNEQALRMLVERQGFPDRDTVGAEAAGAAFLVAQHSTDRAYRAWFLEGMQAAVDAGRYDRADWAMFVDRDRVLAGQPQRFGTQRRADGTLFPVEAPEALAGRRAEVGLPPLER</sequence>
<name>A0A919KH09_9XANT</name>
<organism evidence="2 3">
    <name type="scientific">Xanthomonas boreopolis</name>
    <dbReference type="NCBI Taxonomy" id="86183"/>
    <lineage>
        <taxon>Bacteria</taxon>
        <taxon>Pseudomonadati</taxon>
        <taxon>Pseudomonadota</taxon>
        <taxon>Gammaproteobacteria</taxon>
        <taxon>Lysobacterales</taxon>
        <taxon>Lysobacteraceae</taxon>
        <taxon>Xanthomonas</taxon>
    </lineage>
</organism>
<dbReference type="EMBL" id="BNBA01000002">
    <property type="protein sequence ID" value="GHH47767.1"/>
    <property type="molecule type" value="Genomic_DNA"/>
</dbReference>
<reference evidence="2" key="1">
    <citation type="journal article" date="2014" name="Int. J. Syst. Evol. Microbiol.">
        <title>Complete genome sequence of Corynebacterium casei LMG S-19264T (=DSM 44701T), isolated from a smear-ripened cheese.</title>
        <authorList>
            <consortium name="US DOE Joint Genome Institute (JGI-PGF)"/>
            <person name="Walter F."/>
            <person name="Albersmeier A."/>
            <person name="Kalinowski J."/>
            <person name="Ruckert C."/>
        </authorList>
    </citation>
    <scope>NUCLEOTIDE SEQUENCE</scope>
    <source>
        <strain evidence="2">JCM 13306</strain>
    </source>
</reference>
<dbReference type="Pfam" id="PF20329">
    <property type="entry name" value="DUF6624"/>
    <property type="match status" value="1"/>
</dbReference>
<proteinExistence type="predicted"/>
<reference evidence="2" key="2">
    <citation type="submission" date="2020-09" db="EMBL/GenBank/DDBJ databases">
        <authorList>
            <person name="Sun Q."/>
            <person name="Ohkuma M."/>
        </authorList>
    </citation>
    <scope>NUCLEOTIDE SEQUENCE</scope>
    <source>
        <strain evidence="2">JCM 13306</strain>
    </source>
</reference>
<evidence type="ECO:0000256" key="1">
    <source>
        <dbReference type="SAM" id="SignalP"/>
    </source>
</evidence>